<dbReference type="Pfam" id="PF01230">
    <property type="entry name" value="HIT"/>
    <property type="match status" value="1"/>
</dbReference>
<dbReference type="CDD" id="cd01276">
    <property type="entry name" value="PKCI_related"/>
    <property type="match status" value="1"/>
</dbReference>
<dbReference type="PRINTS" id="PR00332">
    <property type="entry name" value="HISTRIAD"/>
</dbReference>
<gene>
    <name evidence="2" type="ORF">S06H3_06317</name>
</gene>
<evidence type="ECO:0000313" key="2">
    <source>
        <dbReference type="EMBL" id="GAH92104.1"/>
    </source>
</evidence>
<evidence type="ECO:0000259" key="1">
    <source>
        <dbReference type="PROSITE" id="PS51084"/>
    </source>
</evidence>
<dbReference type="InterPro" id="IPR011146">
    <property type="entry name" value="HIT-like"/>
</dbReference>
<reference evidence="2" key="1">
    <citation type="journal article" date="2014" name="Front. Microbiol.">
        <title>High frequency of phylogenetically diverse reductive dehalogenase-homologous genes in deep subseafloor sedimentary metagenomes.</title>
        <authorList>
            <person name="Kawai M."/>
            <person name="Futagami T."/>
            <person name="Toyoda A."/>
            <person name="Takaki Y."/>
            <person name="Nishi S."/>
            <person name="Hori S."/>
            <person name="Arai W."/>
            <person name="Tsubouchi T."/>
            <person name="Morono Y."/>
            <person name="Uchiyama I."/>
            <person name="Ito T."/>
            <person name="Fujiyama A."/>
            <person name="Inagaki F."/>
            <person name="Takami H."/>
        </authorList>
    </citation>
    <scope>NUCLEOTIDE SEQUENCE</scope>
    <source>
        <strain evidence="2">Expedition CK06-06</strain>
    </source>
</reference>
<dbReference type="EMBL" id="BARV01002447">
    <property type="protein sequence ID" value="GAH92104.1"/>
    <property type="molecule type" value="Genomic_DNA"/>
</dbReference>
<dbReference type="SUPFAM" id="SSF54197">
    <property type="entry name" value="HIT-like"/>
    <property type="match status" value="1"/>
</dbReference>
<proteinExistence type="predicted"/>
<organism evidence="2">
    <name type="scientific">marine sediment metagenome</name>
    <dbReference type="NCBI Taxonomy" id="412755"/>
    <lineage>
        <taxon>unclassified sequences</taxon>
        <taxon>metagenomes</taxon>
        <taxon>ecological metagenomes</taxon>
    </lineage>
</organism>
<protein>
    <recommendedName>
        <fullName evidence="1">HIT domain-containing protein</fullName>
    </recommendedName>
</protein>
<name>X1KPL7_9ZZZZ</name>
<feature type="domain" description="HIT" evidence="1">
    <location>
        <begin position="4"/>
        <end position="113"/>
    </location>
</feature>
<dbReference type="Gene3D" id="3.30.428.10">
    <property type="entry name" value="HIT-like"/>
    <property type="match status" value="1"/>
</dbReference>
<dbReference type="AlphaFoldDB" id="X1KPL7"/>
<dbReference type="PANTHER" id="PTHR23089">
    <property type="entry name" value="HISTIDINE TRIAD HIT PROTEIN"/>
    <property type="match status" value="1"/>
</dbReference>
<accession>X1KPL7</accession>
<dbReference type="GO" id="GO:0003824">
    <property type="term" value="F:catalytic activity"/>
    <property type="evidence" value="ECO:0007669"/>
    <property type="project" value="InterPro"/>
</dbReference>
<comment type="caution">
    <text evidence="2">The sequence shown here is derived from an EMBL/GenBank/DDBJ whole genome shotgun (WGS) entry which is preliminary data.</text>
</comment>
<dbReference type="InterPro" id="IPR036265">
    <property type="entry name" value="HIT-like_sf"/>
</dbReference>
<sequence>MDCVFCQIVAGEIPSKTLYQDEEVIAFHDINPVAPTHVLIIPKRHIPSLAHLTDAETPLIGRMAKIANQLARDGGISERGYRLVISSGAEGGQIVPHLHMHLLGGRRLSDKVC</sequence>
<dbReference type="PROSITE" id="PS51084">
    <property type="entry name" value="HIT_2"/>
    <property type="match status" value="1"/>
</dbReference>
<dbReference type="InterPro" id="IPR001310">
    <property type="entry name" value="Histidine_triad_HIT"/>
</dbReference>